<dbReference type="STRING" id="41997.RV16_GL001722"/>
<dbReference type="Proteomes" id="UP000014136">
    <property type="component" value="Unassembled WGS sequence"/>
</dbReference>
<dbReference type="OrthoDB" id="9762778at2"/>
<dbReference type="eggNOG" id="COG1132">
    <property type="taxonomic scope" value="Bacteria"/>
</dbReference>
<evidence type="ECO:0000256" key="3">
    <source>
        <dbReference type="ARBA" id="ARBA00022989"/>
    </source>
</evidence>
<keyword evidence="2 5" id="KW-0812">Transmembrane</keyword>
<dbReference type="GO" id="GO:0005886">
    <property type="term" value="C:plasma membrane"/>
    <property type="evidence" value="ECO:0007669"/>
    <property type="project" value="UniProtKB-SubCell"/>
</dbReference>
<keyword evidence="4 5" id="KW-0472">Membrane</keyword>
<accession>S0NYS8</accession>
<dbReference type="InterPro" id="IPR036640">
    <property type="entry name" value="ABC1_TM_sf"/>
</dbReference>
<keyword evidence="3 5" id="KW-1133">Transmembrane helix</keyword>
<sequence>MITLFLSPLLAYVAEYPFNQLQQGIYYFVKQQVLQKMSTIDYLTYLRYSPGELLQKIEVGATAGRNIYVKFYCCLFRELLPEVIFTLFFILFIDKKMIPLILLGCLVVFFLYKDFIESASVIKRGDLAFRRTAEYN</sequence>
<feature type="transmembrane region" description="Helical" evidence="5">
    <location>
        <begin position="97"/>
        <end position="115"/>
    </location>
</feature>
<protein>
    <submittedName>
        <fullName evidence="6">Uncharacterized protein</fullName>
    </submittedName>
</protein>
<evidence type="ECO:0000256" key="5">
    <source>
        <dbReference type="SAM" id="Phobius"/>
    </source>
</evidence>
<keyword evidence="7" id="KW-1185">Reference proteome</keyword>
<evidence type="ECO:0000313" key="6">
    <source>
        <dbReference type="EMBL" id="EOT28950.1"/>
    </source>
</evidence>
<proteinExistence type="predicted"/>
<name>S0NYS8_9ENTE</name>
<comment type="caution">
    <text evidence="6">The sequence shown here is derived from an EMBL/GenBank/DDBJ whole genome shotgun (WGS) entry which is preliminary data.</text>
</comment>
<reference evidence="6 7" key="1">
    <citation type="submission" date="2013-03" db="EMBL/GenBank/DDBJ databases">
        <title>The Genome Sequence of Enterococcus saccharolyticus ATCC_43076 (Illumina only assembly).</title>
        <authorList>
            <consortium name="The Broad Institute Genomics Platform"/>
            <consortium name="The Broad Institute Genome Sequencing Center for Infectious Disease"/>
            <person name="Earl A."/>
            <person name="Russ C."/>
            <person name="Gilmore M."/>
            <person name="Surin D."/>
            <person name="Walker B."/>
            <person name="Young S."/>
            <person name="Zeng Q."/>
            <person name="Gargeya S."/>
            <person name="Fitzgerald M."/>
            <person name="Haas B."/>
            <person name="Abouelleil A."/>
            <person name="Allen A.W."/>
            <person name="Alvarado L."/>
            <person name="Arachchi H.M."/>
            <person name="Berlin A.M."/>
            <person name="Chapman S.B."/>
            <person name="Gainer-Dewar J."/>
            <person name="Goldberg J."/>
            <person name="Griggs A."/>
            <person name="Gujja S."/>
            <person name="Hansen M."/>
            <person name="Howarth C."/>
            <person name="Imamovic A."/>
            <person name="Ireland A."/>
            <person name="Larimer J."/>
            <person name="McCowan C."/>
            <person name="Murphy C."/>
            <person name="Pearson M."/>
            <person name="Poon T.W."/>
            <person name="Priest M."/>
            <person name="Roberts A."/>
            <person name="Saif S."/>
            <person name="Shea T."/>
            <person name="Sisk P."/>
            <person name="Sykes S."/>
            <person name="Wortman J."/>
            <person name="Nusbaum C."/>
            <person name="Birren B."/>
        </authorList>
    </citation>
    <scope>NUCLEOTIDE SEQUENCE [LARGE SCALE GENOMIC DNA]</scope>
    <source>
        <strain evidence="6 7">ATCC 43076</strain>
    </source>
</reference>
<comment type="subcellular location">
    <subcellularLocation>
        <location evidence="1">Cell membrane</location>
        <topology evidence="1">Multi-pass membrane protein</topology>
    </subcellularLocation>
</comment>
<dbReference type="EMBL" id="AHYT01000005">
    <property type="protein sequence ID" value="EOT28950.1"/>
    <property type="molecule type" value="Genomic_DNA"/>
</dbReference>
<gene>
    <name evidence="6" type="ORF">OMQ_01472</name>
</gene>
<dbReference type="AlphaFoldDB" id="S0NYS8"/>
<evidence type="ECO:0000256" key="1">
    <source>
        <dbReference type="ARBA" id="ARBA00004651"/>
    </source>
</evidence>
<organism evidence="6 7">
    <name type="scientific">Enterococcus saccharolyticus subsp. saccharolyticus ATCC 43076</name>
    <dbReference type="NCBI Taxonomy" id="1139996"/>
    <lineage>
        <taxon>Bacteria</taxon>
        <taxon>Bacillati</taxon>
        <taxon>Bacillota</taxon>
        <taxon>Bacilli</taxon>
        <taxon>Lactobacillales</taxon>
        <taxon>Enterococcaceae</taxon>
        <taxon>Enterococcus</taxon>
    </lineage>
</organism>
<dbReference type="SUPFAM" id="SSF90123">
    <property type="entry name" value="ABC transporter transmembrane region"/>
    <property type="match status" value="1"/>
</dbReference>
<evidence type="ECO:0000256" key="2">
    <source>
        <dbReference type="ARBA" id="ARBA00022692"/>
    </source>
</evidence>
<evidence type="ECO:0000313" key="7">
    <source>
        <dbReference type="Proteomes" id="UP000014136"/>
    </source>
</evidence>
<evidence type="ECO:0000256" key="4">
    <source>
        <dbReference type="ARBA" id="ARBA00023136"/>
    </source>
</evidence>
<dbReference type="GO" id="GO:0005524">
    <property type="term" value="F:ATP binding"/>
    <property type="evidence" value="ECO:0007669"/>
    <property type="project" value="InterPro"/>
</dbReference>
<dbReference type="Gene3D" id="1.20.1560.10">
    <property type="entry name" value="ABC transporter type 1, transmembrane domain"/>
    <property type="match status" value="1"/>
</dbReference>
<dbReference type="HOGENOM" id="CLU_1872262_0_0_9"/>
<dbReference type="PATRIC" id="fig|1139996.3.peg.1456"/>